<reference evidence="9 10" key="1">
    <citation type="submission" date="2017-07" db="EMBL/GenBank/DDBJ databases">
        <authorList>
            <person name="Talla V."/>
            <person name="Backstrom N."/>
        </authorList>
    </citation>
    <scope>NUCLEOTIDE SEQUENCE [LARGE SCALE GENOMIC DNA]</scope>
</reference>
<gene>
    <name evidence="9" type="ORF">LSINAPIS_LOCUS5412</name>
</gene>
<dbReference type="GO" id="GO:0046982">
    <property type="term" value="F:protein heterodimerization activity"/>
    <property type="evidence" value="ECO:0007669"/>
    <property type="project" value="InterPro"/>
</dbReference>
<keyword evidence="4" id="KW-0805">Transcription regulation</keyword>
<accession>A0A5E4Q722</accession>
<evidence type="ECO:0000256" key="7">
    <source>
        <dbReference type="SAM" id="MobiDB-lite"/>
    </source>
</evidence>
<dbReference type="GO" id="GO:0003677">
    <property type="term" value="F:DNA binding"/>
    <property type="evidence" value="ECO:0007669"/>
    <property type="project" value="TreeGrafter"/>
</dbReference>
<evidence type="ECO:0000256" key="2">
    <source>
        <dbReference type="ARBA" id="ARBA00007530"/>
    </source>
</evidence>
<dbReference type="InterPro" id="IPR037794">
    <property type="entry name" value="TAF12"/>
</dbReference>
<keyword evidence="6" id="KW-0539">Nucleus</keyword>
<dbReference type="InterPro" id="IPR009072">
    <property type="entry name" value="Histone-fold"/>
</dbReference>
<dbReference type="CDD" id="cd07981">
    <property type="entry name" value="HFD_TAF12"/>
    <property type="match status" value="1"/>
</dbReference>
<evidence type="ECO:0000256" key="3">
    <source>
        <dbReference type="ARBA" id="ARBA00017484"/>
    </source>
</evidence>
<protein>
    <recommendedName>
        <fullName evidence="3">Transcription initiation factor TFIID subunit 12</fullName>
    </recommendedName>
</protein>
<dbReference type="GO" id="GO:0017025">
    <property type="term" value="F:TBP-class protein binding"/>
    <property type="evidence" value="ECO:0007669"/>
    <property type="project" value="TreeGrafter"/>
</dbReference>
<name>A0A5E4Q722_9NEOP</name>
<dbReference type="AlphaFoldDB" id="A0A5E4Q722"/>
<dbReference type="SUPFAM" id="SSF47113">
    <property type="entry name" value="Histone-fold"/>
    <property type="match status" value="2"/>
</dbReference>
<organism evidence="9 10">
    <name type="scientific">Leptidea sinapis</name>
    <dbReference type="NCBI Taxonomy" id="189913"/>
    <lineage>
        <taxon>Eukaryota</taxon>
        <taxon>Metazoa</taxon>
        <taxon>Ecdysozoa</taxon>
        <taxon>Arthropoda</taxon>
        <taxon>Hexapoda</taxon>
        <taxon>Insecta</taxon>
        <taxon>Pterygota</taxon>
        <taxon>Neoptera</taxon>
        <taxon>Endopterygota</taxon>
        <taxon>Lepidoptera</taxon>
        <taxon>Glossata</taxon>
        <taxon>Ditrysia</taxon>
        <taxon>Papilionoidea</taxon>
        <taxon>Pieridae</taxon>
        <taxon>Dismorphiinae</taxon>
        <taxon>Leptidea</taxon>
    </lineage>
</organism>
<evidence type="ECO:0000313" key="10">
    <source>
        <dbReference type="Proteomes" id="UP000324832"/>
    </source>
</evidence>
<feature type="domain" description="Transcription initiation factor TFIID subunit 12" evidence="8">
    <location>
        <begin position="60"/>
        <end position="116"/>
    </location>
</feature>
<sequence>MPIKSISASKRRQRRRANMPSNETSKEEGSPAQHSPVSQSQVSNKNNQSGDQGSQPLTSAKLQELVREVDPTVQLDEEVEEVLLNLADDFMHAVVNAACSVAKKRQASAVELKDVLQQLYEEVEEVLLELADDFLDVAVNASCCLAKHRHASTVELKDVQLHLERQWNMWIPGFGNDELRPYKRAAVTEAHKQRMALIRKTMKKY</sequence>
<dbReference type="GO" id="GO:0051123">
    <property type="term" value="P:RNA polymerase II preinitiation complex assembly"/>
    <property type="evidence" value="ECO:0007669"/>
    <property type="project" value="TreeGrafter"/>
</dbReference>
<dbReference type="GO" id="GO:0005669">
    <property type="term" value="C:transcription factor TFIID complex"/>
    <property type="evidence" value="ECO:0007669"/>
    <property type="project" value="InterPro"/>
</dbReference>
<dbReference type="Proteomes" id="UP000324832">
    <property type="component" value="Unassembled WGS sequence"/>
</dbReference>
<dbReference type="InterPro" id="IPR003228">
    <property type="entry name" value="TFIID_TAF12_dom"/>
</dbReference>
<dbReference type="Pfam" id="PF03847">
    <property type="entry name" value="TFIID_20kDa"/>
    <property type="match status" value="2"/>
</dbReference>
<dbReference type="PANTHER" id="PTHR12264:SF21">
    <property type="entry name" value="TRANSCRIPTION INITIATION FACTOR TFIID SUBUNIT 12"/>
    <property type="match status" value="1"/>
</dbReference>
<keyword evidence="10" id="KW-1185">Reference proteome</keyword>
<feature type="domain" description="Transcription initiation factor TFIID subunit 12" evidence="8">
    <location>
        <begin position="118"/>
        <end position="169"/>
    </location>
</feature>
<dbReference type="EMBL" id="FZQP02001559">
    <property type="protein sequence ID" value="VVC93163.1"/>
    <property type="molecule type" value="Genomic_DNA"/>
</dbReference>
<evidence type="ECO:0000313" key="9">
    <source>
        <dbReference type="EMBL" id="VVC93163.1"/>
    </source>
</evidence>
<proteinExistence type="inferred from homology"/>
<comment type="similarity">
    <text evidence="2">Belongs to the TAF12 family.</text>
</comment>
<evidence type="ECO:0000256" key="4">
    <source>
        <dbReference type="ARBA" id="ARBA00023015"/>
    </source>
</evidence>
<comment type="subcellular location">
    <subcellularLocation>
        <location evidence="1">Nucleus</location>
    </subcellularLocation>
</comment>
<evidence type="ECO:0000256" key="6">
    <source>
        <dbReference type="ARBA" id="ARBA00023242"/>
    </source>
</evidence>
<evidence type="ECO:0000256" key="1">
    <source>
        <dbReference type="ARBA" id="ARBA00004123"/>
    </source>
</evidence>
<dbReference type="GO" id="GO:0000124">
    <property type="term" value="C:SAGA complex"/>
    <property type="evidence" value="ECO:0007669"/>
    <property type="project" value="InterPro"/>
</dbReference>
<dbReference type="Gene3D" id="1.10.20.10">
    <property type="entry name" value="Histone, subunit A"/>
    <property type="match status" value="2"/>
</dbReference>
<feature type="region of interest" description="Disordered" evidence="7">
    <location>
        <begin position="1"/>
        <end position="56"/>
    </location>
</feature>
<dbReference type="PANTHER" id="PTHR12264">
    <property type="entry name" value="TRANSCRIPTION INITIATION FACTOR TFIID SUBUNIT 12"/>
    <property type="match status" value="1"/>
</dbReference>
<evidence type="ECO:0000259" key="8">
    <source>
        <dbReference type="Pfam" id="PF03847"/>
    </source>
</evidence>
<feature type="compositionally biased region" description="Low complexity" evidence="7">
    <location>
        <begin position="35"/>
        <end position="49"/>
    </location>
</feature>
<keyword evidence="5" id="KW-0804">Transcription</keyword>
<evidence type="ECO:0000256" key="5">
    <source>
        <dbReference type="ARBA" id="ARBA00023163"/>
    </source>
</evidence>